<dbReference type="PROSITE" id="PS50026">
    <property type="entry name" value="EGF_3"/>
    <property type="match status" value="1"/>
</dbReference>
<feature type="domain" description="EGF-like" evidence="7">
    <location>
        <begin position="47"/>
        <end position="87"/>
    </location>
</feature>
<dbReference type="InterPro" id="IPR001881">
    <property type="entry name" value="EGF-like_Ca-bd_dom"/>
</dbReference>
<evidence type="ECO:0000256" key="4">
    <source>
        <dbReference type="ARBA" id="ARBA00023157"/>
    </source>
</evidence>
<evidence type="ECO:0000313" key="9">
    <source>
        <dbReference type="Proteomes" id="UP000228934"/>
    </source>
</evidence>
<dbReference type="SUPFAM" id="SSF57196">
    <property type="entry name" value="EGF/Laminin"/>
    <property type="match status" value="1"/>
</dbReference>
<keyword evidence="6" id="KW-0245">EGF-like domain</keyword>
<organism evidence="8 9">
    <name type="scientific">Aquarana catesbeiana</name>
    <name type="common">American bullfrog</name>
    <name type="synonym">Rana catesbeiana</name>
    <dbReference type="NCBI Taxonomy" id="8400"/>
    <lineage>
        <taxon>Eukaryota</taxon>
        <taxon>Metazoa</taxon>
        <taxon>Chordata</taxon>
        <taxon>Craniata</taxon>
        <taxon>Vertebrata</taxon>
        <taxon>Euteleostomi</taxon>
        <taxon>Amphibia</taxon>
        <taxon>Batrachia</taxon>
        <taxon>Anura</taxon>
        <taxon>Neobatrachia</taxon>
        <taxon>Ranoidea</taxon>
        <taxon>Ranidae</taxon>
        <taxon>Aquarana</taxon>
    </lineage>
</organism>
<name>A0A2G9P383_AQUCT</name>
<dbReference type="OrthoDB" id="9105033at2759"/>
<keyword evidence="9" id="KW-1185">Reference proteome</keyword>
<evidence type="ECO:0000256" key="1">
    <source>
        <dbReference type="ARBA" id="ARBA00004613"/>
    </source>
</evidence>
<dbReference type="PANTHER" id="PTHR47333">
    <property type="entry name" value="VON WILLEBRAND FACTOR C AND EGF DOMAIN-CONTAINING PROTEIN"/>
    <property type="match status" value="1"/>
</dbReference>
<dbReference type="Pfam" id="PF14670">
    <property type="entry name" value="FXa_inhibition"/>
    <property type="match status" value="1"/>
</dbReference>
<evidence type="ECO:0000313" key="8">
    <source>
        <dbReference type="EMBL" id="PIN97777.1"/>
    </source>
</evidence>
<comment type="caution">
    <text evidence="6">Lacks conserved residue(s) required for the propagation of feature annotation.</text>
</comment>
<comment type="subcellular location">
    <subcellularLocation>
        <location evidence="1">Secreted</location>
    </subcellularLocation>
</comment>
<dbReference type="FunFam" id="2.10.25.10:FF:000022">
    <property type="entry name" value="Metalloendopeptidase"/>
    <property type="match status" value="1"/>
</dbReference>
<protein>
    <recommendedName>
        <fullName evidence="7">EGF-like domain-containing protein</fullName>
    </recommendedName>
</protein>
<dbReference type="InterPro" id="IPR052080">
    <property type="entry name" value="vWF_C/EGF_Fibrillin"/>
</dbReference>
<dbReference type="PROSITE" id="PS01187">
    <property type="entry name" value="EGF_CA"/>
    <property type="match status" value="1"/>
</dbReference>
<dbReference type="InterPro" id="IPR000152">
    <property type="entry name" value="EGF-type_Asp/Asn_hydroxyl_site"/>
</dbReference>
<dbReference type="InterPro" id="IPR000742">
    <property type="entry name" value="EGF"/>
</dbReference>
<dbReference type="PROSITE" id="PS01186">
    <property type="entry name" value="EGF_2"/>
    <property type="match status" value="1"/>
</dbReference>
<accession>A0A2G9P383</accession>
<keyword evidence="2" id="KW-0964">Secreted</keyword>
<dbReference type="SMART" id="SM00181">
    <property type="entry name" value="EGF"/>
    <property type="match status" value="1"/>
</dbReference>
<dbReference type="Proteomes" id="UP000228934">
    <property type="component" value="Unassembled WGS sequence"/>
</dbReference>
<dbReference type="SMART" id="SM00179">
    <property type="entry name" value="EGF_CA"/>
    <property type="match status" value="1"/>
</dbReference>
<reference evidence="9" key="1">
    <citation type="journal article" date="2017" name="Nat. Commun.">
        <title>The North American bullfrog draft genome provides insight into hormonal regulation of long noncoding RNA.</title>
        <authorList>
            <person name="Hammond S.A."/>
            <person name="Warren R.L."/>
            <person name="Vandervalk B.P."/>
            <person name="Kucuk E."/>
            <person name="Khan H."/>
            <person name="Gibb E.A."/>
            <person name="Pandoh P."/>
            <person name="Kirk H."/>
            <person name="Zhao Y."/>
            <person name="Jones M."/>
            <person name="Mungall A.J."/>
            <person name="Coope R."/>
            <person name="Pleasance S."/>
            <person name="Moore R.A."/>
            <person name="Holt R.A."/>
            <person name="Round J.M."/>
            <person name="Ohora S."/>
            <person name="Walle B.V."/>
            <person name="Veldhoen N."/>
            <person name="Helbing C.C."/>
            <person name="Birol I."/>
        </authorList>
    </citation>
    <scope>NUCLEOTIDE SEQUENCE [LARGE SCALE GENOMIC DNA]</scope>
</reference>
<evidence type="ECO:0000259" key="7">
    <source>
        <dbReference type="PROSITE" id="PS50026"/>
    </source>
</evidence>
<gene>
    <name evidence="8" type="ORF">AB205_0180870</name>
</gene>
<dbReference type="InterPro" id="IPR018097">
    <property type="entry name" value="EGF_Ca-bd_CS"/>
</dbReference>
<dbReference type="PANTHER" id="PTHR47333:SF4">
    <property type="entry name" value="EGF-LIKE DOMAIN-CONTAINING PROTEIN"/>
    <property type="match status" value="1"/>
</dbReference>
<dbReference type="EMBL" id="KV922901">
    <property type="protein sequence ID" value="PIN97777.1"/>
    <property type="molecule type" value="Genomic_DNA"/>
</dbReference>
<evidence type="ECO:0000256" key="6">
    <source>
        <dbReference type="PROSITE-ProRule" id="PRU00076"/>
    </source>
</evidence>
<dbReference type="GO" id="GO:0005509">
    <property type="term" value="F:calcium ion binding"/>
    <property type="evidence" value="ECO:0007669"/>
    <property type="project" value="InterPro"/>
</dbReference>
<sequence>MRESMLFTSDTKTNPPKRFPFYPCSDDNPTWMMFTTLGSFFILSDKDKDECSRDNGGCQHECTNTQGSYSCHCRSGFTLHENKHDCKEGNLASHGGKVSVSLLEEIFLLLPSAQPEVT</sequence>
<dbReference type="AlphaFoldDB" id="A0A2G9P383"/>
<keyword evidence="4" id="KW-1015">Disulfide bond</keyword>
<evidence type="ECO:0000256" key="5">
    <source>
        <dbReference type="ARBA" id="ARBA00023180"/>
    </source>
</evidence>
<dbReference type="GO" id="GO:0005576">
    <property type="term" value="C:extracellular region"/>
    <property type="evidence" value="ECO:0007669"/>
    <property type="project" value="UniProtKB-SubCell"/>
</dbReference>
<proteinExistence type="predicted"/>
<dbReference type="Gene3D" id="2.10.25.10">
    <property type="entry name" value="Laminin"/>
    <property type="match status" value="1"/>
</dbReference>
<keyword evidence="5" id="KW-0325">Glycoprotein</keyword>
<keyword evidence="3" id="KW-0732">Signal</keyword>
<dbReference type="PROSITE" id="PS00010">
    <property type="entry name" value="ASX_HYDROXYL"/>
    <property type="match status" value="1"/>
</dbReference>
<evidence type="ECO:0000256" key="3">
    <source>
        <dbReference type="ARBA" id="ARBA00022729"/>
    </source>
</evidence>
<evidence type="ECO:0000256" key="2">
    <source>
        <dbReference type="ARBA" id="ARBA00022525"/>
    </source>
</evidence>